<feature type="compositionally biased region" description="Acidic residues" evidence="10">
    <location>
        <begin position="747"/>
        <end position="756"/>
    </location>
</feature>
<feature type="compositionally biased region" description="Polar residues" evidence="10">
    <location>
        <begin position="896"/>
        <end position="912"/>
    </location>
</feature>
<feature type="compositionally biased region" description="Low complexity" evidence="10">
    <location>
        <begin position="1182"/>
        <end position="1203"/>
    </location>
</feature>
<feature type="compositionally biased region" description="Low complexity" evidence="10">
    <location>
        <begin position="782"/>
        <end position="793"/>
    </location>
</feature>
<feature type="domain" description="Mediator complex subunit Med1" evidence="11">
    <location>
        <begin position="102"/>
        <end position="455"/>
    </location>
</feature>
<reference evidence="12 13" key="1">
    <citation type="submission" date="2017-06" db="EMBL/GenBank/DDBJ databases">
        <title>Aedes aegypti genome working group (AGWG) sequencing and assembly.</title>
        <authorList>
            <consortium name="Aedes aegypti Genome Working Group (AGWG)"/>
            <person name="Matthews B.J."/>
        </authorList>
    </citation>
    <scope>NUCLEOTIDE SEQUENCE [LARGE SCALE GENOMIC DNA]</scope>
    <source>
        <strain evidence="12 13">LVP_AGWG</strain>
    </source>
</reference>
<feature type="region of interest" description="Disordered" evidence="10">
    <location>
        <begin position="559"/>
        <end position="609"/>
    </location>
</feature>
<feature type="compositionally biased region" description="Basic and acidic residues" evidence="10">
    <location>
        <begin position="628"/>
        <end position="650"/>
    </location>
</feature>
<dbReference type="GO" id="GO:0045944">
    <property type="term" value="P:positive regulation of transcription by RNA polymerase II"/>
    <property type="evidence" value="ECO:0007669"/>
    <property type="project" value="UniProtKB-ARBA"/>
</dbReference>
<evidence type="ECO:0000313" key="13">
    <source>
        <dbReference type="Proteomes" id="UP000008820"/>
    </source>
</evidence>
<feature type="compositionally biased region" description="Acidic residues" evidence="10">
    <location>
        <begin position="651"/>
        <end position="668"/>
    </location>
</feature>
<dbReference type="FunCoup" id="A0A6I8U924">
    <property type="interactions" value="338"/>
</dbReference>
<proteinExistence type="inferred from homology"/>
<dbReference type="EnsemblMetazoa" id="AAEL028220-RB">
    <property type="protein sequence ID" value="AAEL028220-PB"/>
    <property type="gene ID" value="AAEL028220"/>
</dbReference>
<evidence type="ECO:0000256" key="8">
    <source>
        <dbReference type="ARBA" id="ARBA00031254"/>
    </source>
</evidence>
<evidence type="ECO:0000256" key="10">
    <source>
        <dbReference type="SAM" id="MobiDB-lite"/>
    </source>
</evidence>
<dbReference type="GO" id="GO:0003712">
    <property type="term" value="F:transcription coregulator activity"/>
    <property type="evidence" value="ECO:0007669"/>
    <property type="project" value="InterPro"/>
</dbReference>
<feature type="compositionally biased region" description="Low complexity" evidence="10">
    <location>
        <begin position="1552"/>
        <end position="1561"/>
    </location>
</feature>
<accession>A0A6I8U924</accession>
<gene>
    <name evidence="12" type="primary">5569131</name>
</gene>
<dbReference type="EnsemblMetazoa" id="AAEL028220-RC">
    <property type="protein sequence ID" value="AAEL028220-PC"/>
    <property type="gene ID" value="AAEL028220"/>
</dbReference>
<feature type="compositionally biased region" description="Low complexity" evidence="10">
    <location>
        <begin position="1466"/>
        <end position="1479"/>
    </location>
</feature>
<feature type="region of interest" description="Disordered" evidence="10">
    <location>
        <begin position="1"/>
        <end position="20"/>
    </location>
</feature>
<feature type="compositionally biased region" description="Polar residues" evidence="10">
    <location>
        <begin position="1533"/>
        <end position="1544"/>
    </location>
</feature>
<comment type="function">
    <text evidence="9">Component of the Mediator complex, a coactivator involved in the regulated transcription of nearly all RNA polymerase II-dependent genes. Mediator functions as a bridge to convey information from gene-specific regulatory proteins to the basal RNA polymerase II transcription machinery. Mediator is recruited to promoters by direct interactions with regulatory proteins and serves as a scaffold for the assembly of a functional preinitiation complex with RNA polymerase II and the general transcription factors.</text>
</comment>
<keyword evidence="7 9" id="KW-0539">Nucleus</keyword>
<dbReference type="OrthoDB" id="2281547at2759"/>
<keyword evidence="6 9" id="KW-0804">Transcription</keyword>
<evidence type="ECO:0000259" key="11">
    <source>
        <dbReference type="Pfam" id="PF10744"/>
    </source>
</evidence>
<protein>
    <recommendedName>
        <fullName evidence="3 9">Mediator of RNA polymerase II transcription subunit 1</fullName>
    </recommendedName>
    <alternativeName>
        <fullName evidence="8 9">Mediator complex subunit 1</fullName>
    </alternativeName>
</protein>
<evidence type="ECO:0000256" key="2">
    <source>
        <dbReference type="ARBA" id="ARBA00006210"/>
    </source>
</evidence>
<evidence type="ECO:0000256" key="5">
    <source>
        <dbReference type="ARBA" id="ARBA00023159"/>
    </source>
</evidence>
<evidence type="ECO:0000313" key="12">
    <source>
        <dbReference type="EnsemblMetazoa" id="AAEL028220-PA"/>
    </source>
</evidence>
<dbReference type="PANTHER" id="PTHR12881">
    <property type="entry name" value="MEDIATOR OF RNA POLYMERASE II TRANSCRIPTION SUBUNIT 1"/>
    <property type="match status" value="1"/>
</dbReference>
<feature type="compositionally biased region" description="Low complexity" evidence="10">
    <location>
        <begin position="1311"/>
        <end position="1365"/>
    </location>
</feature>
<dbReference type="Proteomes" id="UP000008820">
    <property type="component" value="Chromosome 3"/>
</dbReference>
<evidence type="ECO:0000256" key="9">
    <source>
        <dbReference type="RuleBase" id="RU364059"/>
    </source>
</evidence>
<sequence length="1745" mass="180141">MSSTAAGGSLPASIMANGSGKPIKMEMKPIVGTTATGKGHGGLLPGSGDKHESWQMELLMERLRNKAKSSQYKSFQEMSKAVRMSLLEKRYALDAVEKSNLQKTLDSMQYCIKVTSRQGLVERLDCLTRQLGLKLSEDTSGLFISSDMFYLEIILDPNGTVQDVKVHHECKMKQQSCSELVSCLQRGDFVDFTTQLEGLASIYQLNAEKKIKVNAFVALQALETDLYNLYTLSTQHYNDIHSLLLKSPLGVVQKRRGGHAMKLTYYIAPYDLLDLEARKMKPLNTELISAEKIGYSVAVNLEASTANKLQIQPLLVQQGNSPVYSPIEKHNSTSLPATFVLRLNKPMALNVAMLKQIKHITGDSSAVTIDPATSNTCLMSLIVQHASNGTVNNIAKGLFVTLPDQYHCYYMTENKNLQGTIISSIPFTEPQHVSKILVFLRQQALFNQLLTSCIRNNGSSSTRMSDYEHLVVFEVAALSCQYITVSLEHPFEESIAMVEFDLRNILAIQVRVFCNGYESDERISKQVSLIVQRTMSIPVTLRGLMKIWQEDYEVKFKGQGNGGGNGTVDEGNFSLSMGPDEGGGNGPAGPGGGGGGGGSAMNGQHNGSLNGSGMEFCDVKKVKLEPMDQSKKRRGVEDFCRSPKSSKVESEEGNEAMDEEDDDDEYDESTNLSSGDSNSLGENQQTNAGQSSSSTAAMGAPAPVSTVGPRNSVSGNASESSGNSSILGSLDFSSLDPDLMRSSNSSDLDDTTEVSEPEVKVKSEEPSYATSVSITPIGVGKSTSSLTNSVLNNIGLDKRPGIEIIPLANAGTNVPSSITITPIPMGSSGGSLKSSSDNSGDKKLSSSSSGSIHRKSGSSSSSSESDRAKLEKKKKRRHEEQLAQLQQMGPPHKILSKSTDGPASPSGSSRKFSVSPVPLKSGSGSSSSQIFLSSGSPGSGSKSSPKHSPVHHSSPKHQGSYGTSSPKHISGGSSGGGKPSMSALKSATSSGSPSSKNGSSGIGGSGKDEGSSGSGSKSSGSGGSSSSRDRDRDRDRDRGEKRSGYSSSSSSSSPKLKTPAVKLKQLDLTNCGSTVSAGVQLELMNSNSSGGSSSGSGSIDLTDSGLFGIGATDLSKNASAAAASAAGMLLLQQAMKRKGSLSAVIDKLKSAQGGDESSLMLLPELAQQAGFSLKDASTPGKTASSSLPVASSSSASSSTSSTSVSNLTGASLGSASAAAAAALAAHFSSAAAAMQGKTSEYMVKPSSDGIKLTIQNKKGSKSGSSSSSTSSSSSKSSSSKSGTKPSISSGSLPPKKLPSSQSFSGAYPPTSGSSSSSSGKSFSSGSSSSSSSKAPFQKSSSSGSLSSSGSSMRPSSKSSSSSSGSSKDKSRSSSKSSSSSSAAAAAASSLMATNAAMAAAAQAAVNANALNVMKMLGLTSSIQNMEGFVKTLDTKFQIPKLSARSGGSSGSGPGGSDIEKLKQESRPLSSSSAPTTPLSNVGQSPTGSNDFSLPFNKLPGDVSPLHSTLLPNVMQKMFSGHDTSMLMRRSPNLDHQSSSNSRDGFSSIYGKGSTTPTTPTGSVPPPFPSPGNVQSHAMDFSNSSDSADASLMRPPSRPSSTMSNHSSSDKLIDATTNSNSMDGLRSTSPAQALAAAAVAAQLMNKLDNTQQFVAALKNHHHHLSALSLSNAAAVAASQLAAAAASASSGGSAGPGPVTSPTSVSVHIMKSPVPSPLPLHGGGGAASSSSVGGPDEDETLVGVSGK</sequence>
<dbReference type="InterPro" id="IPR019680">
    <property type="entry name" value="Mediator_Med1"/>
</dbReference>
<feature type="region of interest" description="Disordered" evidence="10">
    <location>
        <begin position="810"/>
        <end position="1062"/>
    </location>
</feature>
<feature type="compositionally biased region" description="Low complexity" evidence="10">
    <location>
        <begin position="1373"/>
        <end position="1386"/>
    </location>
</feature>
<evidence type="ECO:0000256" key="4">
    <source>
        <dbReference type="ARBA" id="ARBA00023015"/>
    </source>
</evidence>
<feature type="compositionally biased region" description="Low complexity" evidence="10">
    <location>
        <begin position="1044"/>
        <end position="1053"/>
    </location>
</feature>
<keyword evidence="5 9" id="KW-0010">Activator</keyword>
<name>A0A6I8U924_AEDAE</name>
<feature type="compositionally biased region" description="Low complexity" evidence="10">
    <location>
        <begin position="845"/>
        <end position="863"/>
    </location>
</feature>
<reference evidence="12" key="2">
    <citation type="submission" date="2020-05" db="UniProtKB">
        <authorList>
            <consortium name="EnsemblMetazoa"/>
        </authorList>
    </citation>
    <scope>IDENTIFICATION</scope>
    <source>
        <strain evidence="12">LVP_AGWG</strain>
    </source>
</reference>
<feature type="compositionally biased region" description="Low complexity" evidence="10">
    <location>
        <begin position="1577"/>
        <end position="1600"/>
    </location>
</feature>
<dbReference type="PANTHER" id="PTHR12881:SF10">
    <property type="entry name" value="MEDIATOR OF RNA POLYMERASE II TRANSCRIPTION SUBUNIT 1"/>
    <property type="match status" value="1"/>
</dbReference>
<feature type="region of interest" description="Disordered" evidence="10">
    <location>
        <begin position="1250"/>
        <end position="1386"/>
    </location>
</feature>
<feature type="region of interest" description="Disordered" evidence="10">
    <location>
        <begin position="1525"/>
        <end position="1625"/>
    </location>
</feature>
<dbReference type="InParanoid" id="A0A6I8U924"/>
<keyword evidence="13" id="KW-1185">Reference proteome</keyword>
<dbReference type="Pfam" id="PF10744">
    <property type="entry name" value="Med1"/>
    <property type="match status" value="1"/>
</dbReference>
<feature type="compositionally biased region" description="Polar residues" evidence="10">
    <location>
        <begin position="1614"/>
        <end position="1625"/>
    </location>
</feature>
<feature type="compositionally biased region" description="Basic and acidic residues" evidence="10">
    <location>
        <begin position="1027"/>
        <end position="1043"/>
    </location>
</feature>
<organism evidence="12 13">
    <name type="scientific">Aedes aegypti</name>
    <name type="common">Yellowfever mosquito</name>
    <name type="synonym">Culex aegypti</name>
    <dbReference type="NCBI Taxonomy" id="7159"/>
    <lineage>
        <taxon>Eukaryota</taxon>
        <taxon>Metazoa</taxon>
        <taxon>Ecdysozoa</taxon>
        <taxon>Arthropoda</taxon>
        <taxon>Hexapoda</taxon>
        <taxon>Insecta</taxon>
        <taxon>Pterygota</taxon>
        <taxon>Neoptera</taxon>
        <taxon>Endopterygota</taxon>
        <taxon>Diptera</taxon>
        <taxon>Nematocera</taxon>
        <taxon>Culicoidea</taxon>
        <taxon>Culicidae</taxon>
        <taxon>Culicinae</taxon>
        <taxon>Aedini</taxon>
        <taxon>Aedes</taxon>
        <taxon>Stegomyia</taxon>
    </lineage>
</organism>
<evidence type="ECO:0000256" key="1">
    <source>
        <dbReference type="ARBA" id="ARBA00004123"/>
    </source>
</evidence>
<feature type="compositionally biased region" description="Low complexity" evidence="10">
    <location>
        <begin position="1261"/>
        <end position="1304"/>
    </location>
</feature>
<feature type="compositionally biased region" description="Polar residues" evidence="10">
    <location>
        <begin position="669"/>
        <end position="696"/>
    </location>
</feature>
<dbReference type="GO" id="GO:0016592">
    <property type="term" value="C:mediator complex"/>
    <property type="evidence" value="ECO:0007669"/>
    <property type="project" value="InterPro"/>
</dbReference>
<evidence type="ECO:0000256" key="7">
    <source>
        <dbReference type="ARBA" id="ARBA00023242"/>
    </source>
</evidence>
<feature type="compositionally biased region" description="Polar residues" evidence="10">
    <location>
        <begin position="810"/>
        <end position="820"/>
    </location>
</feature>
<feature type="compositionally biased region" description="Low complexity" evidence="10">
    <location>
        <begin position="711"/>
        <end position="729"/>
    </location>
</feature>
<feature type="compositionally biased region" description="Gly residues" evidence="10">
    <location>
        <begin position="580"/>
        <end position="600"/>
    </location>
</feature>
<feature type="compositionally biased region" description="Low complexity" evidence="10">
    <location>
        <begin position="989"/>
        <end position="999"/>
    </location>
</feature>
<keyword evidence="4 9" id="KW-0805">Transcription regulation</keyword>
<dbReference type="EnsemblMetazoa" id="AAEL028220-RA">
    <property type="protein sequence ID" value="AAEL028220-PA"/>
    <property type="gene ID" value="AAEL028220"/>
</dbReference>
<evidence type="ECO:0000256" key="3">
    <source>
        <dbReference type="ARBA" id="ARBA00020612"/>
    </source>
</evidence>
<feature type="region of interest" description="Disordered" evidence="10">
    <location>
        <begin position="1686"/>
        <end position="1745"/>
    </location>
</feature>
<comment type="similarity">
    <text evidence="2 9">Belongs to the Mediator complex subunit 1 family.</text>
</comment>
<feature type="compositionally biased region" description="Low complexity" evidence="10">
    <location>
        <begin position="913"/>
        <end position="943"/>
    </location>
</feature>
<feature type="compositionally biased region" description="Polar residues" evidence="10">
    <location>
        <begin position="1480"/>
        <end position="1491"/>
    </location>
</feature>
<dbReference type="InterPro" id="IPR051999">
    <property type="entry name" value="Mediator_complex_subunit_1"/>
</dbReference>
<feature type="region of interest" description="Disordered" evidence="10">
    <location>
        <begin position="1440"/>
        <end position="1495"/>
    </location>
</feature>
<feature type="region of interest" description="Disordered" evidence="10">
    <location>
        <begin position="628"/>
        <end position="793"/>
    </location>
</feature>
<comment type="subcellular location">
    <subcellularLocation>
        <location evidence="1 9">Nucleus</location>
    </subcellularLocation>
</comment>
<feature type="region of interest" description="Disordered" evidence="10">
    <location>
        <begin position="1173"/>
        <end position="1203"/>
    </location>
</feature>
<evidence type="ECO:0000256" key="6">
    <source>
        <dbReference type="ARBA" id="ARBA00023163"/>
    </source>
</evidence>
<feature type="compositionally biased region" description="Basic residues" evidence="10">
    <location>
        <begin position="944"/>
        <end position="955"/>
    </location>
</feature>